<name>I0SIP0_STRAP</name>
<dbReference type="EMBL" id="AICP01000026">
    <property type="protein sequence ID" value="EID23243.1"/>
    <property type="molecule type" value="Genomic_DNA"/>
</dbReference>
<sequence length="514" mass="52958">MMRLQAEDRGTTVNDVGSSPRRWWLLMTVGAGLLLITLDNSILYTALPTLTADLGASGSSTLWIINAYPLVMAGLLLGAGTLGDRIGHRRMFVVGLWIFGAASLAAALSPNPAFLIGARALLAVGAAAMMPATLALIRLAFNDPRERNIAIAIWGSLSIAGAALGPILGGALLERFWWGSVFLINVPVVVIALVATAIIAPHNDPDPSKKWDLVSSLYAMVGLVGTVLVIKELAHIPQNWVLIAGALASAVIGFVLFVRRQGRLEEPLIEFSIFRNRAFAGGSLAAFFAMFTIAGAQLATTQRFQLVEGFTPLQAGLLVAAIALGALPSGVLGAAILHIVGLRIIISGSLAIAALGLALAVLASANGSLPLLVVSFIVTGFGLGGTSAVASAAIMGNAPPRKAGMAASIEEVSYEMGSLSAVALLGSLLTFVYATVVRLPDGTPAAAGESIADALGIADGDLDVIAAATSAYDTAYLVTMIVLAVMLASGAALTNRLLRAYGRGSEAMEYAENH</sequence>
<evidence type="ECO:0000256" key="6">
    <source>
        <dbReference type="ARBA" id="ARBA00023136"/>
    </source>
</evidence>
<dbReference type="InterPro" id="IPR020846">
    <property type="entry name" value="MFS_dom"/>
</dbReference>
<feature type="transmembrane region" description="Helical" evidence="7">
    <location>
        <begin position="236"/>
        <end position="258"/>
    </location>
</feature>
<dbReference type="GO" id="GO:0005886">
    <property type="term" value="C:plasma membrane"/>
    <property type="evidence" value="ECO:0007669"/>
    <property type="project" value="UniProtKB-SubCell"/>
</dbReference>
<evidence type="ECO:0000256" key="5">
    <source>
        <dbReference type="ARBA" id="ARBA00022989"/>
    </source>
</evidence>
<feature type="transmembrane region" description="Helical" evidence="7">
    <location>
        <begin position="344"/>
        <end position="365"/>
    </location>
</feature>
<feature type="transmembrane region" description="Helical" evidence="7">
    <location>
        <begin position="371"/>
        <end position="395"/>
    </location>
</feature>
<dbReference type="Gene3D" id="1.20.1720.10">
    <property type="entry name" value="Multidrug resistance protein D"/>
    <property type="match status" value="1"/>
</dbReference>
<keyword evidence="2" id="KW-0813">Transport</keyword>
<evidence type="ECO:0000256" key="3">
    <source>
        <dbReference type="ARBA" id="ARBA00022475"/>
    </source>
</evidence>
<keyword evidence="3" id="KW-1003">Cell membrane</keyword>
<dbReference type="Proteomes" id="UP000003245">
    <property type="component" value="Unassembled WGS sequence"/>
</dbReference>
<feature type="transmembrane region" description="Helical" evidence="7">
    <location>
        <begin position="278"/>
        <end position="296"/>
    </location>
</feature>
<keyword evidence="4 7" id="KW-0812">Transmembrane</keyword>
<feature type="transmembrane region" description="Helical" evidence="7">
    <location>
        <begin position="59"/>
        <end position="79"/>
    </location>
</feature>
<dbReference type="Pfam" id="PF07690">
    <property type="entry name" value="MFS_1"/>
    <property type="match status" value="1"/>
</dbReference>
<dbReference type="PATRIC" id="fig|1095729.3.peg.545"/>
<feature type="transmembrane region" description="Helical" evidence="7">
    <location>
        <begin position="474"/>
        <end position="493"/>
    </location>
</feature>
<evidence type="ECO:0000313" key="10">
    <source>
        <dbReference type="Proteomes" id="UP000003245"/>
    </source>
</evidence>
<reference evidence="9 10" key="1">
    <citation type="submission" date="2012-01" db="EMBL/GenBank/DDBJ databases">
        <authorList>
            <person name="Harkins D.M."/>
            <person name="Madupu R."/>
            <person name="Durkin A.S."/>
            <person name="Torralba M."/>
            <person name="Methe B."/>
            <person name="Sutton G.G."/>
            <person name="Nelson K.E."/>
        </authorList>
    </citation>
    <scope>NUCLEOTIDE SEQUENCE [LARGE SCALE GENOMIC DNA]</scope>
    <source>
        <strain evidence="9 10">CCUG 39159</strain>
    </source>
</reference>
<gene>
    <name evidence="9" type="ORF">HMPREF1043_1277</name>
</gene>
<feature type="transmembrane region" description="Helical" evidence="7">
    <location>
        <begin position="316"/>
        <end position="337"/>
    </location>
</feature>
<organism evidence="9 10">
    <name type="scientific">Streptococcus anginosus subsp. whileyi CCUG 39159</name>
    <dbReference type="NCBI Taxonomy" id="1095729"/>
    <lineage>
        <taxon>Bacteria</taxon>
        <taxon>Bacillati</taxon>
        <taxon>Bacillota</taxon>
        <taxon>Bacilli</taxon>
        <taxon>Lactobacillales</taxon>
        <taxon>Streptococcaceae</taxon>
        <taxon>Streptococcus</taxon>
        <taxon>Streptococcus anginosus group</taxon>
    </lineage>
</organism>
<keyword evidence="10" id="KW-1185">Reference proteome</keyword>
<dbReference type="PANTHER" id="PTHR42718:SF47">
    <property type="entry name" value="METHYL VIOLOGEN RESISTANCE PROTEIN SMVA"/>
    <property type="match status" value="1"/>
</dbReference>
<accession>I0SIP0</accession>
<dbReference type="PROSITE" id="PS50850">
    <property type="entry name" value="MFS"/>
    <property type="match status" value="1"/>
</dbReference>
<dbReference type="Gene3D" id="1.20.1250.20">
    <property type="entry name" value="MFS general substrate transporter like domains"/>
    <property type="match status" value="1"/>
</dbReference>
<evidence type="ECO:0000256" key="1">
    <source>
        <dbReference type="ARBA" id="ARBA00004651"/>
    </source>
</evidence>
<evidence type="ECO:0000259" key="8">
    <source>
        <dbReference type="PROSITE" id="PS50850"/>
    </source>
</evidence>
<dbReference type="AlphaFoldDB" id="I0SIP0"/>
<dbReference type="PANTHER" id="PTHR42718">
    <property type="entry name" value="MAJOR FACILITATOR SUPERFAMILY MULTIDRUG TRANSPORTER MFSC"/>
    <property type="match status" value="1"/>
</dbReference>
<evidence type="ECO:0000256" key="4">
    <source>
        <dbReference type="ARBA" id="ARBA00022692"/>
    </source>
</evidence>
<comment type="subcellular location">
    <subcellularLocation>
        <location evidence="1">Cell membrane</location>
        <topology evidence="1">Multi-pass membrane protein</topology>
    </subcellularLocation>
</comment>
<feature type="transmembrane region" description="Helical" evidence="7">
    <location>
        <begin position="91"/>
        <end position="108"/>
    </location>
</feature>
<dbReference type="InterPro" id="IPR011701">
    <property type="entry name" value="MFS"/>
</dbReference>
<feature type="transmembrane region" description="Helical" evidence="7">
    <location>
        <begin position="114"/>
        <end position="137"/>
    </location>
</feature>
<feature type="transmembrane region" description="Helical" evidence="7">
    <location>
        <begin position="416"/>
        <end position="436"/>
    </location>
</feature>
<dbReference type="Pfam" id="PF00083">
    <property type="entry name" value="Sugar_tr"/>
    <property type="match status" value="1"/>
</dbReference>
<feature type="domain" description="Major facilitator superfamily (MFS) profile" evidence="8">
    <location>
        <begin position="25"/>
        <end position="502"/>
    </location>
</feature>
<protein>
    <submittedName>
        <fullName evidence="9">Transporter, major facilitator family protein</fullName>
    </submittedName>
</protein>
<keyword evidence="6 7" id="KW-0472">Membrane</keyword>
<proteinExistence type="predicted"/>
<dbReference type="InterPro" id="IPR036259">
    <property type="entry name" value="MFS_trans_sf"/>
</dbReference>
<dbReference type="GO" id="GO:0022857">
    <property type="term" value="F:transmembrane transporter activity"/>
    <property type="evidence" value="ECO:0007669"/>
    <property type="project" value="InterPro"/>
</dbReference>
<feature type="transmembrane region" description="Helical" evidence="7">
    <location>
        <begin position="211"/>
        <end position="230"/>
    </location>
</feature>
<evidence type="ECO:0000256" key="2">
    <source>
        <dbReference type="ARBA" id="ARBA00022448"/>
    </source>
</evidence>
<feature type="transmembrane region" description="Helical" evidence="7">
    <location>
        <begin position="149"/>
        <end position="170"/>
    </location>
</feature>
<evidence type="ECO:0000313" key="9">
    <source>
        <dbReference type="EMBL" id="EID23243.1"/>
    </source>
</evidence>
<feature type="transmembrane region" description="Helical" evidence="7">
    <location>
        <begin position="176"/>
        <end position="199"/>
    </location>
</feature>
<keyword evidence="5 7" id="KW-1133">Transmembrane helix</keyword>
<dbReference type="CDD" id="cd17321">
    <property type="entry name" value="MFS_MMR_MDR_like"/>
    <property type="match status" value="1"/>
</dbReference>
<comment type="caution">
    <text evidence="9">The sequence shown here is derived from an EMBL/GenBank/DDBJ whole genome shotgun (WGS) entry which is preliminary data.</text>
</comment>
<dbReference type="SUPFAM" id="SSF103473">
    <property type="entry name" value="MFS general substrate transporter"/>
    <property type="match status" value="1"/>
</dbReference>
<feature type="transmembrane region" description="Helical" evidence="7">
    <location>
        <begin position="23"/>
        <end position="47"/>
    </location>
</feature>
<dbReference type="InterPro" id="IPR005828">
    <property type="entry name" value="MFS_sugar_transport-like"/>
</dbReference>
<evidence type="ECO:0000256" key="7">
    <source>
        <dbReference type="SAM" id="Phobius"/>
    </source>
</evidence>